<dbReference type="Proteomes" id="UP000663889">
    <property type="component" value="Unassembled WGS sequence"/>
</dbReference>
<sequence>MHTYSIKHLLYNCLRFLSKRNIRICCIFLFIFSCIIWLLFFVKIISIHSNNLYSSSSYDLLGNCMLDDTPCLPDIEQALNRYFSKLKRKFSMLLTYHPTIDCEHGRYLLLNNAIGSHTFHGTGSKLMWYLGVLNIAYKLNLTLIHLDWIAEHTDDEKNIEREKYWQFFDWEIPYSAYNLCPENSSIKRNIFQYDLIANQTFDQHHHGKQPFTIKSFFKTRFNHFINNLSNVGFTFYSSRTFTITSSLMEIGVVFEIRWWLQHRKLYNKHKGVWSGIPILSNYQPIDYFQYITSTNTINTNSQLDIQCSSINIHDVLLIGVHIRHGDVVKRDNQGRIISGDLYRYIANSAYAPLLIFLINALPIQIQNKYLITIYSEGRIDDFHDILISLKEILPETRCHISFFLNGRTSETFNRLLRDDILINALSTFSMASGIFNSRQLKIGPYHNRGRVHGMRNYVSLSLNINHTKFQITEEKKQLIKQRIEYIWKQKQAQKKTSIPLWLDNYSSDYPEEFMLI</sequence>
<proteinExistence type="predicted"/>
<reference evidence="2" key="1">
    <citation type="submission" date="2021-02" db="EMBL/GenBank/DDBJ databases">
        <authorList>
            <person name="Nowell W R."/>
        </authorList>
    </citation>
    <scope>NUCLEOTIDE SEQUENCE</scope>
</reference>
<dbReference type="EMBL" id="CAJOBE010001305">
    <property type="protein sequence ID" value="CAF3731993.1"/>
    <property type="molecule type" value="Genomic_DNA"/>
</dbReference>
<keyword evidence="1" id="KW-1133">Transmembrane helix</keyword>
<evidence type="ECO:0000313" key="4">
    <source>
        <dbReference type="Proteomes" id="UP000663889"/>
    </source>
</evidence>
<dbReference type="PROSITE" id="PS51257">
    <property type="entry name" value="PROKAR_LIPOPROTEIN"/>
    <property type="match status" value="1"/>
</dbReference>
<keyword evidence="1" id="KW-0472">Membrane</keyword>
<protein>
    <submittedName>
        <fullName evidence="2">Uncharacterized protein</fullName>
    </submittedName>
</protein>
<evidence type="ECO:0000313" key="3">
    <source>
        <dbReference type="EMBL" id="CAF3731993.1"/>
    </source>
</evidence>
<evidence type="ECO:0000256" key="1">
    <source>
        <dbReference type="SAM" id="Phobius"/>
    </source>
</evidence>
<dbReference type="Proteomes" id="UP000663874">
    <property type="component" value="Unassembled WGS sequence"/>
</dbReference>
<dbReference type="AlphaFoldDB" id="A0A814JXK8"/>
<gene>
    <name evidence="3" type="ORF">FNK824_LOCUS11154</name>
    <name evidence="2" type="ORF">SEV965_LOCUS12978</name>
</gene>
<organism evidence="2 4">
    <name type="scientific">Rotaria sordida</name>
    <dbReference type="NCBI Taxonomy" id="392033"/>
    <lineage>
        <taxon>Eukaryota</taxon>
        <taxon>Metazoa</taxon>
        <taxon>Spiralia</taxon>
        <taxon>Gnathifera</taxon>
        <taxon>Rotifera</taxon>
        <taxon>Eurotatoria</taxon>
        <taxon>Bdelloidea</taxon>
        <taxon>Philodinida</taxon>
        <taxon>Philodinidae</taxon>
        <taxon>Rotaria</taxon>
    </lineage>
</organism>
<name>A0A814JXK8_9BILA</name>
<dbReference type="EMBL" id="CAJNOU010000602">
    <property type="protein sequence ID" value="CAF1043913.1"/>
    <property type="molecule type" value="Genomic_DNA"/>
</dbReference>
<accession>A0A814JXK8</accession>
<comment type="caution">
    <text evidence="2">The sequence shown here is derived from an EMBL/GenBank/DDBJ whole genome shotgun (WGS) entry which is preliminary data.</text>
</comment>
<feature type="transmembrane region" description="Helical" evidence="1">
    <location>
        <begin position="21"/>
        <end position="42"/>
    </location>
</feature>
<evidence type="ECO:0000313" key="2">
    <source>
        <dbReference type="EMBL" id="CAF1043913.1"/>
    </source>
</evidence>
<keyword evidence="1" id="KW-0812">Transmembrane</keyword>